<feature type="non-terminal residue" evidence="2">
    <location>
        <position position="1"/>
    </location>
</feature>
<comment type="caution">
    <text evidence="2">The sequence shown here is derived from an EMBL/GenBank/DDBJ whole genome shotgun (WGS) entry which is preliminary data.</text>
</comment>
<dbReference type="EMBL" id="LXQA011074199">
    <property type="protein sequence ID" value="MCI83739.1"/>
    <property type="molecule type" value="Genomic_DNA"/>
</dbReference>
<feature type="region of interest" description="Disordered" evidence="1">
    <location>
        <begin position="1"/>
        <end position="23"/>
    </location>
</feature>
<evidence type="ECO:0000256" key="1">
    <source>
        <dbReference type="SAM" id="MobiDB-lite"/>
    </source>
</evidence>
<name>A0A392V8Z0_9FABA</name>
<evidence type="ECO:0000313" key="2">
    <source>
        <dbReference type="EMBL" id="MCI83739.1"/>
    </source>
</evidence>
<accession>A0A392V8Z0</accession>
<dbReference type="AlphaFoldDB" id="A0A392V8Z0"/>
<protein>
    <submittedName>
        <fullName evidence="2">Uncharacterized protein</fullName>
    </submittedName>
</protein>
<evidence type="ECO:0000313" key="3">
    <source>
        <dbReference type="Proteomes" id="UP000265520"/>
    </source>
</evidence>
<proteinExistence type="predicted"/>
<keyword evidence="3" id="KW-1185">Reference proteome</keyword>
<organism evidence="2 3">
    <name type="scientific">Trifolium medium</name>
    <dbReference type="NCBI Taxonomy" id="97028"/>
    <lineage>
        <taxon>Eukaryota</taxon>
        <taxon>Viridiplantae</taxon>
        <taxon>Streptophyta</taxon>
        <taxon>Embryophyta</taxon>
        <taxon>Tracheophyta</taxon>
        <taxon>Spermatophyta</taxon>
        <taxon>Magnoliopsida</taxon>
        <taxon>eudicotyledons</taxon>
        <taxon>Gunneridae</taxon>
        <taxon>Pentapetalae</taxon>
        <taxon>rosids</taxon>
        <taxon>fabids</taxon>
        <taxon>Fabales</taxon>
        <taxon>Fabaceae</taxon>
        <taxon>Papilionoideae</taxon>
        <taxon>50 kb inversion clade</taxon>
        <taxon>NPAAA clade</taxon>
        <taxon>Hologalegina</taxon>
        <taxon>IRL clade</taxon>
        <taxon>Trifolieae</taxon>
        <taxon>Trifolium</taxon>
    </lineage>
</organism>
<sequence>IKRQEVQALSSLQRGGREGSRLARHSFAKRDWRSVDHVSANPLVKNGSSLKVF</sequence>
<reference evidence="2 3" key="1">
    <citation type="journal article" date="2018" name="Front. Plant Sci.">
        <title>Red Clover (Trifolium pratense) and Zigzag Clover (T. medium) - A Picture of Genomic Similarities and Differences.</title>
        <authorList>
            <person name="Dluhosova J."/>
            <person name="Istvanek J."/>
            <person name="Nedelnik J."/>
            <person name="Repkova J."/>
        </authorList>
    </citation>
    <scope>NUCLEOTIDE SEQUENCE [LARGE SCALE GENOMIC DNA]</scope>
    <source>
        <strain evidence="3">cv. 10/8</strain>
        <tissue evidence="2">Leaf</tissue>
    </source>
</reference>
<dbReference type="Proteomes" id="UP000265520">
    <property type="component" value="Unassembled WGS sequence"/>
</dbReference>